<gene>
    <name evidence="1" type="ORF">PORY_002296</name>
</gene>
<reference evidence="1 2" key="1">
    <citation type="journal article" date="2021" name="Commun. Biol.">
        <title>Genomic insights into the host specific adaptation of the Pneumocystis genus.</title>
        <authorList>
            <person name="Cisse O.H."/>
            <person name="Ma L."/>
            <person name="Dekker J.P."/>
            <person name="Khil P.P."/>
            <person name="Youn J.-H."/>
            <person name="Brenchley J.M."/>
            <person name="Blair R."/>
            <person name="Pahar B."/>
            <person name="Chabe M."/>
            <person name="Van Rompay K.K.A."/>
            <person name="Keesler R."/>
            <person name="Sukura A."/>
            <person name="Hirsch V."/>
            <person name="Kutty G."/>
            <person name="Liu Y."/>
            <person name="Peng L."/>
            <person name="Chen J."/>
            <person name="Song J."/>
            <person name="Weissenbacher-Lang C."/>
            <person name="Xu J."/>
            <person name="Upham N.S."/>
            <person name="Stajich J.E."/>
            <person name="Cuomo C.A."/>
            <person name="Cushion M.T."/>
            <person name="Kovacs J.A."/>
        </authorList>
    </citation>
    <scope>NUCLEOTIDE SEQUENCE [LARGE SCALE GENOMIC DNA]</scope>
    <source>
        <strain evidence="1 2">RABM</strain>
    </source>
</reference>
<proteinExistence type="predicted"/>
<dbReference type="EMBL" id="JABTEG010000009">
    <property type="protein sequence ID" value="KAG4304321.1"/>
    <property type="molecule type" value="Genomic_DNA"/>
</dbReference>
<name>A0ACB7C9F1_9ASCO</name>
<keyword evidence="2" id="KW-1185">Reference proteome</keyword>
<evidence type="ECO:0000313" key="1">
    <source>
        <dbReference type="EMBL" id="KAG4304321.1"/>
    </source>
</evidence>
<organism evidence="1 2">
    <name type="scientific">Pneumocystis oryctolagi</name>
    <dbReference type="NCBI Taxonomy" id="42067"/>
    <lineage>
        <taxon>Eukaryota</taxon>
        <taxon>Fungi</taxon>
        <taxon>Dikarya</taxon>
        <taxon>Ascomycota</taxon>
        <taxon>Taphrinomycotina</taxon>
        <taxon>Pneumocystomycetes</taxon>
        <taxon>Pneumocystaceae</taxon>
        <taxon>Pneumocystis</taxon>
    </lineage>
</organism>
<protein>
    <submittedName>
        <fullName evidence="1">Uncharacterized protein</fullName>
    </submittedName>
</protein>
<sequence length="1055" mass="123606">MSFYKDYLSVFENMMSDVQEKSENYEVESSKKIQRKKTNVRNIEKGKQDEHSVETYEDVFRQIKKNWNYIAKEECNPLVVALELLDKSSLGKDYNAFKTIYQDLQQSLKLIINEHYEEFSRSIATFGIITENITKSQEKAHEIQKIISESQKKLIYSKSDLQSIHQRSYHLKEMLRILKAIDDLRKIPETLEKHISEKNFLTAIMLLKEAQQITEKYEMSKINALIDIKRYISGHKNVSLMYIILEELHNHLYLKSPYCDIYWTPYTMGQKELSIPSTLKKSDTIQLKTESSIIDDTSTVVLSNTDSIYTQLDSDDLLLGFRKNNIYNPEVDSSEYIRMLTRALCLLNVLPNAIDIIIQRLPVEIYQLIDKTINEVEQRNFNIFQDKFSKKPLDILDIDFSEDHLRSEILKDFLWTLYSKLIAVLHGYHNMHTYISDLNNENFKNDEKMYKSASFGLLEIWKPIQLEIQSLLSDYIAGGNNQTIFTSSNFVSFNDVFDEKKDVKKPKMFSIHNIDENSEDFNVALNDLKNILNSSIVYFMSQKENIGNETHSVLHNLKGETTFTGHCLLISPSVFNIETLIKPTWDFLQKCKNVFFFESPTHLTVTSFLSEFLSNSFLSQLKDIIQEITDQSILNLDVLQIDENWSSYSTRPLLKNSVSLLILITNLSKMLNSINYNNKDYSDILFDILTKYLNKYKLKYKELISQNNHINGNKNKAIIKNVKKISHTWSDNEELRKLLGSFLNRSISLNDFSVMETQKEFILKNKVPLKYNDIQWDKQILESLGILYHSLKWSIDMIMSLKGNIESNDQPLQNSVFKQANKTSSVLHNSKINISILDMTLESTKKLDEILVDFKELLESILLNIRIEIRCHVMYYIEKIVRDSNYYLDHHISKPDLYLFELNTDLLEYNEQLSSCLQYEEYSFVIYGLPYMIDNLLVLSAENITRMNILGSEKMLLNITILEQNLKNIIINIENVKLEKSSYFYKIFKLGPKNLLKEIKESNIFNYDEIKTLLQLQYSEDLTKADEVNRPDITMALKHSLNENLIELNEYLWQK</sequence>
<accession>A0ACB7C9F1</accession>
<evidence type="ECO:0000313" key="2">
    <source>
        <dbReference type="Proteomes" id="UP000768646"/>
    </source>
</evidence>
<dbReference type="Proteomes" id="UP000768646">
    <property type="component" value="Unassembled WGS sequence"/>
</dbReference>
<comment type="caution">
    <text evidence="1">The sequence shown here is derived from an EMBL/GenBank/DDBJ whole genome shotgun (WGS) entry which is preliminary data.</text>
</comment>